<organism evidence="5 6">
    <name type="scientific">Striga asiatica</name>
    <name type="common">Asiatic witchweed</name>
    <name type="synonym">Buchnera asiatica</name>
    <dbReference type="NCBI Taxonomy" id="4170"/>
    <lineage>
        <taxon>Eukaryota</taxon>
        <taxon>Viridiplantae</taxon>
        <taxon>Streptophyta</taxon>
        <taxon>Embryophyta</taxon>
        <taxon>Tracheophyta</taxon>
        <taxon>Spermatophyta</taxon>
        <taxon>Magnoliopsida</taxon>
        <taxon>eudicotyledons</taxon>
        <taxon>Gunneridae</taxon>
        <taxon>Pentapetalae</taxon>
        <taxon>asterids</taxon>
        <taxon>lamiids</taxon>
        <taxon>Lamiales</taxon>
        <taxon>Orobanchaceae</taxon>
        <taxon>Buchnereae</taxon>
        <taxon>Striga</taxon>
    </lineage>
</organism>
<evidence type="ECO:0000313" key="5">
    <source>
        <dbReference type="EMBL" id="GER38430.1"/>
    </source>
</evidence>
<protein>
    <submittedName>
        <fullName evidence="5">Pentatricopeptide repeat-containing family protein</fullName>
    </submittedName>
</protein>
<dbReference type="PROSITE" id="PS51375">
    <property type="entry name" value="PPR"/>
    <property type="match status" value="4"/>
</dbReference>
<dbReference type="FunFam" id="1.25.40.10:FF:000348">
    <property type="entry name" value="Pentatricopeptide repeat-containing protein chloroplastic"/>
    <property type="match status" value="1"/>
</dbReference>
<dbReference type="EMBL" id="BKCP01005516">
    <property type="protein sequence ID" value="GER38430.1"/>
    <property type="molecule type" value="Genomic_DNA"/>
</dbReference>
<accession>A0A5A7PZZ4</accession>
<keyword evidence="6" id="KW-1185">Reference proteome</keyword>
<dbReference type="NCBIfam" id="TIGR00756">
    <property type="entry name" value="PPR"/>
    <property type="match status" value="4"/>
</dbReference>
<dbReference type="GO" id="GO:0009451">
    <property type="term" value="P:RNA modification"/>
    <property type="evidence" value="ECO:0007669"/>
    <property type="project" value="InterPro"/>
</dbReference>
<dbReference type="Pfam" id="PF01535">
    <property type="entry name" value="PPR"/>
    <property type="match status" value="3"/>
</dbReference>
<dbReference type="Pfam" id="PF13041">
    <property type="entry name" value="PPR_2"/>
    <property type="match status" value="2"/>
</dbReference>
<reference evidence="6" key="1">
    <citation type="journal article" date="2019" name="Curr. Biol.">
        <title>Genome Sequence of Striga asiatica Provides Insight into the Evolution of Plant Parasitism.</title>
        <authorList>
            <person name="Yoshida S."/>
            <person name="Kim S."/>
            <person name="Wafula E.K."/>
            <person name="Tanskanen J."/>
            <person name="Kim Y.M."/>
            <person name="Honaas L."/>
            <person name="Yang Z."/>
            <person name="Spallek T."/>
            <person name="Conn C.E."/>
            <person name="Ichihashi Y."/>
            <person name="Cheong K."/>
            <person name="Cui S."/>
            <person name="Der J.P."/>
            <person name="Gundlach H."/>
            <person name="Jiao Y."/>
            <person name="Hori C."/>
            <person name="Ishida J.K."/>
            <person name="Kasahara H."/>
            <person name="Kiba T."/>
            <person name="Kim M.S."/>
            <person name="Koo N."/>
            <person name="Laohavisit A."/>
            <person name="Lee Y.H."/>
            <person name="Lumba S."/>
            <person name="McCourt P."/>
            <person name="Mortimer J.C."/>
            <person name="Mutuku J.M."/>
            <person name="Nomura T."/>
            <person name="Sasaki-Sekimoto Y."/>
            <person name="Seto Y."/>
            <person name="Wang Y."/>
            <person name="Wakatake T."/>
            <person name="Sakakibara H."/>
            <person name="Demura T."/>
            <person name="Yamaguchi S."/>
            <person name="Yoneyama K."/>
            <person name="Manabe R.I."/>
            <person name="Nelson D.C."/>
            <person name="Schulman A.H."/>
            <person name="Timko M.P."/>
            <person name="dePamphilis C.W."/>
            <person name="Choi D."/>
            <person name="Shirasu K."/>
        </authorList>
    </citation>
    <scope>NUCLEOTIDE SEQUENCE [LARGE SCALE GENOMIC DNA]</scope>
    <source>
        <strain evidence="6">cv. UVA1</strain>
    </source>
</reference>
<dbReference type="Proteomes" id="UP000325081">
    <property type="component" value="Unassembled WGS sequence"/>
</dbReference>
<evidence type="ECO:0000259" key="4">
    <source>
        <dbReference type="Pfam" id="PF14432"/>
    </source>
</evidence>
<feature type="repeat" description="PPR" evidence="3">
    <location>
        <begin position="160"/>
        <end position="194"/>
    </location>
</feature>
<sequence>MSRVASVCALTPSFSYAQQIFRQAGEQEAYLWNTCLRDFADGESPFDAVLLFHQMRKHNLCPDCYTCSFVLKACVKLQDVCHGMIIHAFVEKLGLLSNLLLLNMILHLYASCGKMKNALLLFDKMPNRDVVTWNTMLTQLVKSGDADSAYKLFVEMPVKNLMSWSAMISGFVQCGKPQEAISLFRKMEEEGLKPNEFTVVAGLAACADLGSLDLGIRIHRYSDKNGFTSENHNIISNSLINMYAKCGNLEAARDVFEKMNKRTVISWSAMIQGLAIHGKASEAIDLFYEMTRTGVEPNEITFISLLNACSHAGLINEGRDFFASMTRDYEIVPQIEHYGCVVDLLSRGGLLREAHDMIKKMPIKPTIAVWGALLGGCKVHKDVQMAELAMSHLRELCTSNDGYYIVLANIYSEAKRWEDSTEVRKMMRRSRGVKRTFGLSSINIKGTVHEFVAGDESHPQCKEIRKMWDELLVRMRLKGYVPNTSVVLLDVDEKEKEMFLFQHSEKLALAFGLLNTPRGETIRIFKNLRVCEDCHASFKLISSIVGREIVVSDRGRFHCFKDGSCSCGDYW</sequence>
<dbReference type="InterPro" id="IPR011990">
    <property type="entry name" value="TPR-like_helical_dom_sf"/>
</dbReference>
<keyword evidence="2" id="KW-0677">Repeat</keyword>
<dbReference type="InterPro" id="IPR002885">
    <property type="entry name" value="PPR_rpt"/>
</dbReference>
<dbReference type="InterPro" id="IPR046848">
    <property type="entry name" value="E_motif"/>
</dbReference>
<proteinExistence type="inferred from homology"/>
<dbReference type="OrthoDB" id="185373at2759"/>
<evidence type="ECO:0000256" key="3">
    <source>
        <dbReference type="PROSITE-ProRule" id="PRU00708"/>
    </source>
</evidence>
<dbReference type="PANTHER" id="PTHR47926:SF458">
    <property type="entry name" value="PENTATRICOPEPTIDE REPEAT-CONTAINING PROTEIN"/>
    <property type="match status" value="1"/>
</dbReference>
<gene>
    <name evidence="5" type="ORF">STAS_14940</name>
</gene>
<dbReference type="FunFam" id="1.25.40.10:FF:000184">
    <property type="entry name" value="Pentatricopeptide repeat-containing protein, chloroplastic"/>
    <property type="match status" value="1"/>
</dbReference>
<name>A0A5A7PZZ4_STRAF</name>
<evidence type="ECO:0000256" key="2">
    <source>
        <dbReference type="ARBA" id="ARBA00022737"/>
    </source>
</evidence>
<feature type="repeat" description="PPR" evidence="3">
    <location>
        <begin position="232"/>
        <end position="262"/>
    </location>
</feature>
<dbReference type="InterPro" id="IPR046960">
    <property type="entry name" value="PPR_At4g14850-like_plant"/>
</dbReference>
<dbReference type="Pfam" id="PF20431">
    <property type="entry name" value="E_motif"/>
    <property type="match status" value="1"/>
</dbReference>
<dbReference type="PANTHER" id="PTHR47926">
    <property type="entry name" value="PENTATRICOPEPTIDE REPEAT-CONTAINING PROTEIN"/>
    <property type="match status" value="1"/>
</dbReference>
<dbReference type="InterPro" id="IPR046849">
    <property type="entry name" value="E2_motif"/>
</dbReference>
<comment type="similarity">
    <text evidence="1">Belongs to the PPR family. PCMP-H subfamily.</text>
</comment>
<dbReference type="Gene3D" id="1.25.40.10">
    <property type="entry name" value="Tetratricopeptide repeat domain"/>
    <property type="match status" value="2"/>
</dbReference>
<evidence type="ECO:0000313" key="6">
    <source>
        <dbReference type="Proteomes" id="UP000325081"/>
    </source>
</evidence>
<feature type="domain" description="DYW" evidence="4">
    <location>
        <begin position="479"/>
        <end position="571"/>
    </location>
</feature>
<dbReference type="Pfam" id="PF14432">
    <property type="entry name" value="DYW_deaminase"/>
    <property type="match status" value="1"/>
</dbReference>
<feature type="repeat" description="PPR" evidence="3">
    <location>
        <begin position="129"/>
        <end position="159"/>
    </location>
</feature>
<evidence type="ECO:0000256" key="1">
    <source>
        <dbReference type="ARBA" id="ARBA00006643"/>
    </source>
</evidence>
<dbReference type="Pfam" id="PF20430">
    <property type="entry name" value="Eplus_motif"/>
    <property type="match status" value="1"/>
</dbReference>
<dbReference type="GO" id="GO:0003723">
    <property type="term" value="F:RNA binding"/>
    <property type="evidence" value="ECO:0007669"/>
    <property type="project" value="InterPro"/>
</dbReference>
<comment type="caution">
    <text evidence="5">The sequence shown here is derived from an EMBL/GenBank/DDBJ whole genome shotgun (WGS) entry which is preliminary data.</text>
</comment>
<dbReference type="AlphaFoldDB" id="A0A5A7PZZ4"/>
<feature type="repeat" description="PPR" evidence="3">
    <location>
        <begin position="263"/>
        <end position="297"/>
    </location>
</feature>
<dbReference type="InterPro" id="IPR032867">
    <property type="entry name" value="DYW_dom"/>
</dbReference>
<dbReference type="GO" id="GO:0008270">
    <property type="term" value="F:zinc ion binding"/>
    <property type="evidence" value="ECO:0007669"/>
    <property type="project" value="InterPro"/>
</dbReference>